<keyword evidence="4" id="KW-0547">Nucleotide-binding</keyword>
<dbReference type="Gene3D" id="3.40.50.300">
    <property type="entry name" value="P-loop containing nucleotide triphosphate hydrolases"/>
    <property type="match status" value="1"/>
</dbReference>
<feature type="domain" description="Polysaccharide chain length determinant N-terminal" evidence="9">
    <location>
        <begin position="33"/>
        <end position="110"/>
    </location>
</feature>
<gene>
    <name evidence="11" type="ORF">SAMN05444008_111163</name>
</gene>
<sequence length="785" mass="88266">MQTQEPKQYSGIQDRDDNLLQDMLAKYLPYWPLFLVLLLMSTAAAWTYLRYKNPAYLASATVLIKDENKGIWDQSEILQSMNLFGASKIVENEIEVIRSRTLAKEVARNLKLYAPTTVEGKFNDRSAYTTAPITIEHKDPEHLKEWDKVYFTFDSSSASVAIDGKKYSLNTWHQTPYGVLQFRRNKYYAGASGVQKPLYFSLVDLRTAAGNMLNNLSVNATSKQSSVLNLEIQDEEPVRGEDMLNELIAAYERAAINDKNVLAANTLKFVQERLHYVVKELDSVEQQLERFRTQNKIVDISSQGKMFLDNVGANDQRLTEVTMQLSVLDQVERYVLSKNNKEGIVPATLGVTDPVLTQLLQRLYEAEMQYERLRKTTAENHPMMVSLAEQIDKIRPGILENVRSQRNNLEAGRSDVYAASNKFNSILYSLPEKERELLSISRQQAIKNNIYTFLLQKREETALSFASTVSDSRLVDVAQSFPKPVSPVPKMVYLMAIVAAIGAGIGFVTIKEVLNRNIMFRTEIEQLSAVPILGEVAYSSDKNPLVVGEGKRTIQAEQFRHLRTSLGYLGINSRKKKILITSSISGEGKSFVTANLGISLALMGKKVVMLELDLRKPRLASLLGVARLTGVTNFLISEKDAEEIIKPTAINTNLFVVPSGPIPPNPSELIGNGQLGELFAYLEQHFDYILVDTAPISPVTDAYILSPMCDATLYMVRHGYTPRMFVRKLDEQIRMNGLNNMAIIFNGVKNRGYGNYGYGYGHAYGNGYAYNEEGDKQPKRKKLVG</sequence>
<evidence type="ECO:0000256" key="6">
    <source>
        <dbReference type="ARBA" id="ARBA00022989"/>
    </source>
</evidence>
<comment type="subcellular location">
    <subcellularLocation>
        <location evidence="1">Cell membrane</location>
        <topology evidence="1">Multi-pass membrane protein</topology>
    </subcellularLocation>
</comment>
<proteinExistence type="predicted"/>
<evidence type="ECO:0000256" key="2">
    <source>
        <dbReference type="ARBA" id="ARBA00022475"/>
    </source>
</evidence>
<accession>A0A1M5E1H5</accession>
<keyword evidence="7 8" id="KW-0472">Membrane</keyword>
<dbReference type="GO" id="GO:0005524">
    <property type="term" value="F:ATP binding"/>
    <property type="evidence" value="ECO:0007669"/>
    <property type="project" value="UniProtKB-KW"/>
</dbReference>
<dbReference type="InterPro" id="IPR003856">
    <property type="entry name" value="LPS_length_determ_N"/>
</dbReference>
<dbReference type="Proteomes" id="UP000184368">
    <property type="component" value="Unassembled WGS sequence"/>
</dbReference>
<dbReference type="CDD" id="cd05387">
    <property type="entry name" value="BY-kinase"/>
    <property type="match status" value="1"/>
</dbReference>
<dbReference type="OrthoDB" id="9794577at2"/>
<feature type="transmembrane region" description="Helical" evidence="8">
    <location>
        <begin position="491"/>
        <end position="510"/>
    </location>
</feature>
<keyword evidence="6 8" id="KW-1133">Transmembrane helix</keyword>
<dbReference type="InterPro" id="IPR032807">
    <property type="entry name" value="GNVR"/>
</dbReference>
<feature type="transmembrane region" description="Helical" evidence="8">
    <location>
        <begin position="30"/>
        <end position="49"/>
    </location>
</feature>
<dbReference type="AlphaFoldDB" id="A0A1M5E1H5"/>
<dbReference type="Pfam" id="PF13807">
    <property type="entry name" value="GNVR"/>
    <property type="match status" value="1"/>
</dbReference>
<keyword evidence="12" id="KW-1185">Reference proteome</keyword>
<evidence type="ECO:0000259" key="9">
    <source>
        <dbReference type="Pfam" id="PF02706"/>
    </source>
</evidence>
<dbReference type="RefSeq" id="WP_073044729.1">
    <property type="nucleotide sequence ID" value="NZ_FQUO01000011.1"/>
</dbReference>
<organism evidence="11 12">
    <name type="scientific">Cnuella takakiae</name>
    <dbReference type="NCBI Taxonomy" id="1302690"/>
    <lineage>
        <taxon>Bacteria</taxon>
        <taxon>Pseudomonadati</taxon>
        <taxon>Bacteroidota</taxon>
        <taxon>Chitinophagia</taxon>
        <taxon>Chitinophagales</taxon>
        <taxon>Chitinophagaceae</taxon>
        <taxon>Cnuella</taxon>
    </lineage>
</organism>
<evidence type="ECO:0000256" key="5">
    <source>
        <dbReference type="ARBA" id="ARBA00022840"/>
    </source>
</evidence>
<feature type="domain" description="Tyrosine-protein kinase G-rich" evidence="10">
    <location>
        <begin position="434"/>
        <end position="512"/>
    </location>
</feature>
<dbReference type="Pfam" id="PF02706">
    <property type="entry name" value="Wzz"/>
    <property type="match status" value="1"/>
</dbReference>
<dbReference type="Pfam" id="PF10609">
    <property type="entry name" value="ParA"/>
    <property type="match status" value="1"/>
</dbReference>
<dbReference type="STRING" id="1302690.BUE76_19415"/>
<dbReference type="InterPro" id="IPR050445">
    <property type="entry name" value="Bact_polysacc_biosynth/exp"/>
</dbReference>
<dbReference type="InterPro" id="IPR027417">
    <property type="entry name" value="P-loop_NTPase"/>
</dbReference>
<dbReference type="NCBIfam" id="TIGR01007">
    <property type="entry name" value="eps_fam"/>
    <property type="match status" value="1"/>
</dbReference>
<dbReference type="GO" id="GO:0004713">
    <property type="term" value="F:protein tyrosine kinase activity"/>
    <property type="evidence" value="ECO:0007669"/>
    <property type="project" value="TreeGrafter"/>
</dbReference>
<dbReference type="InterPro" id="IPR005702">
    <property type="entry name" value="Wzc-like_C"/>
</dbReference>
<dbReference type="EMBL" id="FQUO01000011">
    <property type="protein sequence ID" value="SHF72922.1"/>
    <property type="molecule type" value="Genomic_DNA"/>
</dbReference>
<evidence type="ECO:0000256" key="3">
    <source>
        <dbReference type="ARBA" id="ARBA00022692"/>
    </source>
</evidence>
<keyword evidence="5" id="KW-0067">ATP-binding</keyword>
<dbReference type="InterPro" id="IPR033756">
    <property type="entry name" value="YlxH/NBP35"/>
</dbReference>
<dbReference type="PANTHER" id="PTHR32309">
    <property type="entry name" value="TYROSINE-PROTEIN KINASE"/>
    <property type="match status" value="1"/>
</dbReference>
<reference evidence="11 12" key="1">
    <citation type="submission" date="2016-11" db="EMBL/GenBank/DDBJ databases">
        <authorList>
            <person name="Jaros S."/>
            <person name="Januszkiewicz K."/>
            <person name="Wedrychowicz H."/>
        </authorList>
    </citation>
    <scope>NUCLEOTIDE SEQUENCE [LARGE SCALE GENOMIC DNA]</scope>
    <source>
        <strain evidence="11 12">DSM 26897</strain>
    </source>
</reference>
<evidence type="ECO:0000256" key="8">
    <source>
        <dbReference type="SAM" id="Phobius"/>
    </source>
</evidence>
<evidence type="ECO:0000313" key="11">
    <source>
        <dbReference type="EMBL" id="SHF72922.1"/>
    </source>
</evidence>
<evidence type="ECO:0000256" key="1">
    <source>
        <dbReference type="ARBA" id="ARBA00004651"/>
    </source>
</evidence>
<name>A0A1M5E1H5_9BACT</name>
<evidence type="ECO:0000313" key="12">
    <source>
        <dbReference type="Proteomes" id="UP000184368"/>
    </source>
</evidence>
<dbReference type="SUPFAM" id="SSF52540">
    <property type="entry name" value="P-loop containing nucleoside triphosphate hydrolases"/>
    <property type="match status" value="1"/>
</dbReference>
<keyword evidence="3 8" id="KW-0812">Transmembrane</keyword>
<evidence type="ECO:0000256" key="7">
    <source>
        <dbReference type="ARBA" id="ARBA00023136"/>
    </source>
</evidence>
<dbReference type="PANTHER" id="PTHR32309:SF13">
    <property type="entry name" value="FERRIC ENTEROBACTIN TRANSPORT PROTEIN FEPE"/>
    <property type="match status" value="1"/>
</dbReference>
<dbReference type="GO" id="GO:0005886">
    <property type="term" value="C:plasma membrane"/>
    <property type="evidence" value="ECO:0007669"/>
    <property type="project" value="UniProtKB-SubCell"/>
</dbReference>
<evidence type="ECO:0000256" key="4">
    <source>
        <dbReference type="ARBA" id="ARBA00022741"/>
    </source>
</evidence>
<protein>
    <submittedName>
        <fullName evidence="11">Capsular exopolysaccharide family</fullName>
    </submittedName>
</protein>
<keyword evidence="2" id="KW-1003">Cell membrane</keyword>
<evidence type="ECO:0000259" key="10">
    <source>
        <dbReference type="Pfam" id="PF13807"/>
    </source>
</evidence>